<evidence type="ECO:0000313" key="8">
    <source>
        <dbReference type="Proteomes" id="UP000239236"/>
    </source>
</evidence>
<dbReference type="Pfam" id="PF00574">
    <property type="entry name" value="CLP_protease"/>
    <property type="match status" value="1"/>
</dbReference>
<dbReference type="GO" id="GO:0008233">
    <property type="term" value="F:peptidase activity"/>
    <property type="evidence" value="ECO:0007669"/>
    <property type="project" value="UniProtKB-KW"/>
</dbReference>
<comment type="caution">
    <text evidence="7">The sequence shown here is derived from an EMBL/GenBank/DDBJ whole genome shotgun (WGS) entry which is preliminary data.</text>
</comment>
<dbReference type="EMBL" id="PVRR01000015">
    <property type="protein sequence ID" value="PRT35496.1"/>
    <property type="molecule type" value="Genomic_DNA"/>
</dbReference>
<dbReference type="NCBIfam" id="NF045542">
    <property type="entry name" value="Clp_rel_HeadMat"/>
    <property type="match status" value="1"/>
</dbReference>
<dbReference type="Proteomes" id="UP000239236">
    <property type="component" value="Unassembled WGS sequence"/>
</dbReference>
<dbReference type="CDD" id="cd07016">
    <property type="entry name" value="S14_ClpP_1"/>
    <property type="match status" value="1"/>
</dbReference>
<keyword evidence="3 7" id="KW-0645">Protease</keyword>
<dbReference type="InterPro" id="IPR029045">
    <property type="entry name" value="ClpP/crotonase-like_dom_sf"/>
</dbReference>
<dbReference type="Gene3D" id="3.90.226.10">
    <property type="entry name" value="2-enoyl-CoA Hydratase, Chain A, domain 1"/>
    <property type="match status" value="1"/>
</dbReference>
<evidence type="ECO:0000313" key="7">
    <source>
        <dbReference type="EMBL" id="PRT35496.1"/>
    </source>
</evidence>
<evidence type="ECO:0000256" key="6">
    <source>
        <dbReference type="RuleBase" id="RU003567"/>
    </source>
</evidence>
<dbReference type="PRINTS" id="PR00127">
    <property type="entry name" value="CLPPROTEASEP"/>
</dbReference>
<keyword evidence="4" id="KW-0378">Hydrolase</keyword>
<gene>
    <name evidence="7" type="ORF">C6357_28935</name>
</gene>
<dbReference type="PANTHER" id="PTHR10381:SF70">
    <property type="entry name" value="ATP-DEPENDENT CLP PROTEASE PROTEOLYTIC SUBUNIT"/>
    <property type="match status" value="1"/>
</dbReference>
<evidence type="ECO:0000256" key="1">
    <source>
        <dbReference type="ARBA" id="ARBA00007039"/>
    </source>
</evidence>
<evidence type="ECO:0000256" key="3">
    <source>
        <dbReference type="ARBA" id="ARBA00022670"/>
    </source>
</evidence>
<protein>
    <recommendedName>
        <fullName evidence="6">ATP-dependent Clp protease proteolytic subunit</fullName>
    </recommendedName>
</protein>
<evidence type="ECO:0000256" key="2">
    <source>
        <dbReference type="ARBA" id="ARBA00022490"/>
    </source>
</evidence>
<dbReference type="GO" id="GO:0006508">
    <property type="term" value="P:proteolysis"/>
    <property type="evidence" value="ECO:0007669"/>
    <property type="project" value="UniProtKB-KW"/>
</dbReference>
<dbReference type="SUPFAM" id="SSF52096">
    <property type="entry name" value="ClpP/crotonase"/>
    <property type="match status" value="1"/>
</dbReference>
<proteinExistence type="inferred from homology"/>
<comment type="similarity">
    <text evidence="1 6">Belongs to the peptidase S14 family.</text>
</comment>
<keyword evidence="5" id="KW-0720">Serine protease</keyword>
<evidence type="ECO:0000256" key="4">
    <source>
        <dbReference type="ARBA" id="ARBA00022801"/>
    </source>
</evidence>
<organism evidence="7 8">
    <name type="scientific">Bacillus wiedmannii</name>
    <dbReference type="NCBI Taxonomy" id="1890302"/>
    <lineage>
        <taxon>Bacteria</taxon>
        <taxon>Bacillati</taxon>
        <taxon>Bacillota</taxon>
        <taxon>Bacilli</taxon>
        <taxon>Bacillales</taxon>
        <taxon>Bacillaceae</taxon>
        <taxon>Bacillus</taxon>
        <taxon>Bacillus cereus group</taxon>
    </lineage>
</organism>
<dbReference type="InterPro" id="IPR023562">
    <property type="entry name" value="ClpP/TepA"/>
</dbReference>
<dbReference type="InterPro" id="IPR001907">
    <property type="entry name" value="ClpP"/>
</dbReference>
<name>A0ABX5DL45_9BACI</name>
<accession>A0ABX5DL45</accession>
<evidence type="ECO:0000256" key="5">
    <source>
        <dbReference type="ARBA" id="ARBA00022825"/>
    </source>
</evidence>
<dbReference type="PANTHER" id="PTHR10381">
    <property type="entry name" value="ATP-DEPENDENT CLP PROTEASE PROTEOLYTIC SUBUNIT"/>
    <property type="match status" value="1"/>
</dbReference>
<sequence>MVKEYLTRREVMGIKKYWEFKNQTDDTADLYLYVEIASWGGGYYAHSAKSFKQELDNMGDINTLNVYINSPGGDVFEGVAIYNMLKRHKAHVNVHVDGLAASIASVIAMAADTIHMPSNAMMMIHNAWLYTAGNSNDLREAADMLDKVNTSIRQSYMQKAGDGISEEDLTKLMDDETWLTAQECLDYGLCDVVESATEIAASVNKDMFNRYKNTPEDLLNHTNKSNAADNVKEQEYRKQLIAESKASNEKLKLYLGGI</sequence>
<keyword evidence="2" id="KW-0963">Cytoplasm</keyword>
<reference evidence="7 8" key="1">
    <citation type="submission" date="2018-03" db="EMBL/GenBank/DDBJ databases">
        <title>Genotypic and phenotypic analysis of antagonistic Bacillus spp. isolated from rhizosphere soil of plants in Tibet.</title>
        <authorList>
            <person name="Borriss R."/>
            <person name="Lasch P."/>
            <person name="Wu L."/>
            <person name="Wu H."/>
            <person name="Gao X."/>
        </authorList>
    </citation>
    <scope>NUCLEOTIDE SEQUENCE [LARGE SCALE GENOMIC DNA]</scope>
    <source>
        <strain evidence="7 8">NMSW16</strain>
    </source>
</reference>
<keyword evidence="8" id="KW-1185">Reference proteome</keyword>